<reference evidence="1" key="1">
    <citation type="submission" date="2022-03" db="EMBL/GenBank/DDBJ databases">
        <authorList>
            <person name="Tunstrom K."/>
        </authorList>
    </citation>
    <scope>NUCLEOTIDE SEQUENCE</scope>
</reference>
<sequence length="179" mass="19775">MDEAFAHLEGNNLRNNKKTEIPPDGGWGYVVCIGVGFTFTLKIDFPCTGVTEGGYQKLGDRLNEWKSPSCKGAGAPSTYRLPGEKAPALSLTPADMNSIAMDIKNLISQLASLPMLTASVKVIQLDIEELKSLRVDITDIMLLKPELYEIKTSLDFIYIYNSEELLTSRISEISLEVQE</sequence>
<dbReference type="EMBL" id="CAKOGL010000011">
    <property type="protein sequence ID" value="CAH2092171.1"/>
    <property type="molecule type" value="Genomic_DNA"/>
</dbReference>
<evidence type="ECO:0000313" key="1">
    <source>
        <dbReference type="EMBL" id="CAH2092171.1"/>
    </source>
</evidence>
<dbReference type="AlphaFoldDB" id="A0AAU9TZ59"/>
<organism evidence="1 2">
    <name type="scientific">Euphydryas editha</name>
    <name type="common">Edith's checkerspot</name>
    <dbReference type="NCBI Taxonomy" id="104508"/>
    <lineage>
        <taxon>Eukaryota</taxon>
        <taxon>Metazoa</taxon>
        <taxon>Ecdysozoa</taxon>
        <taxon>Arthropoda</taxon>
        <taxon>Hexapoda</taxon>
        <taxon>Insecta</taxon>
        <taxon>Pterygota</taxon>
        <taxon>Neoptera</taxon>
        <taxon>Endopterygota</taxon>
        <taxon>Lepidoptera</taxon>
        <taxon>Glossata</taxon>
        <taxon>Ditrysia</taxon>
        <taxon>Papilionoidea</taxon>
        <taxon>Nymphalidae</taxon>
        <taxon>Nymphalinae</taxon>
        <taxon>Euphydryas</taxon>
    </lineage>
</organism>
<protein>
    <submittedName>
        <fullName evidence="1">Uncharacterized protein</fullName>
    </submittedName>
</protein>
<name>A0AAU9TZ59_EUPED</name>
<gene>
    <name evidence="1" type="ORF">EEDITHA_LOCUS7957</name>
</gene>
<keyword evidence="2" id="KW-1185">Reference proteome</keyword>
<proteinExistence type="predicted"/>
<dbReference type="Proteomes" id="UP001153954">
    <property type="component" value="Unassembled WGS sequence"/>
</dbReference>
<accession>A0AAU9TZ59</accession>
<comment type="caution">
    <text evidence="1">The sequence shown here is derived from an EMBL/GenBank/DDBJ whole genome shotgun (WGS) entry which is preliminary data.</text>
</comment>
<evidence type="ECO:0000313" key="2">
    <source>
        <dbReference type="Proteomes" id="UP001153954"/>
    </source>
</evidence>